<dbReference type="Proteomes" id="UP000261811">
    <property type="component" value="Unassembled WGS sequence"/>
</dbReference>
<dbReference type="Gene3D" id="3.10.450.50">
    <property type="match status" value="1"/>
</dbReference>
<gene>
    <name evidence="2" type="ORF">DZF91_13780</name>
</gene>
<dbReference type="InterPro" id="IPR037401">
    <property type="entry name" value="SnoaL-like"/>
</dbReference>
<dbReference type="Pfam" id="PF12680">
    <property type="entry name" value="SnoaL_2"/>
    <property type="match status" value="1"/>
</dbReference>
<name>A0A372JMA1_9ACTN</name>
<reference evidence="2 3" key="1">
    <citation type="submission" date="2018-08" db="EMBL/GenBank/DDBJ databases">
        <title>Actinomadura jelena sp. nov., a novel Actinomycete isolated from soil in Chad.</title>
        <authorList>
            <person name="Shi L."/>
        </authorList>
    </citation>
    <scope>NUCLEOTIDE SEQUENCE [LARGE SCALE GENOMIC DNA]</scope>
    <source>
        <strain evidence="2 3">NEAU-G17</strain>
    </source>
</reference>
<sequence>MTHANQEIIHRFFDAYGKRDMDALREVMSEDVTWNFPGRSQVSGVIRGLPDVVAFFDRISGFEMRSETYVTGANDDYIVEAQRTYTVAPDSDFEMEYCVLWRFADGKIVNGTHLCADQHRADAFFDGAER</sequence>
<dbReference type="OrthoDB" id="5176305at2"/>
<accession>A0A372JMA1</accession>
<evidence type="ECO:0000313" key="3">
    <source>
        <dbReference type="Proteomes" id="UP000261811"/>
    </source>
</evidence>
<evidence type="ECO:0000259" key="1">
    <source>
        <dbReference type="Pfam" id="PF12680"/>
    </source>
</evidence>
<evidence type="ECO:0000313" key="2">
    <source>
        <dbReference type="EMBL" id="RFU41080.1"/>
    </source>
</evidence>
<feature type="domain" description="SnoaL-like" evidence="1">
    <location>
        <begin position="10"/>
        <end position="109"/>
    </location>
</feature>
<dbReference type="AlphaFoldDB" id="A0A372JMA1"/>
<dbReference type="EMBL" id="QURH01000235">
    <property type="protein sequence ID" value="RFU41080.1"/>
    <property type="molecule type" value="Genomic_DNA"/>
</dbReference>
<protein>
    <submittedName>
        <fullName evidence="2">DUF4440 domain-containing protein</fullName>
    </submittedName>
</protein>
<comment type="caution">
    <text evidence="2">The sequence shown here is derived from an EMBL/GenBank/DDBJ whole genome shotgun (WGS) entry which is preliminary data.</text>
</comment>
<keyword evidence="3" id="KW-1185">Reference proteome</keyword>
<proteinExistence type="predicted"/>
<dbReference type="InterPro" id="IPR032710">
    <property type="entry name" value="NTF2-like_dom_sf"/>
</dbReference>
<dbReference type="SUPFAM" id="SSF54427">
    <property type="entry name" value="NTF2-like"/>
    <property type="match status" value="1"/>
</dbReference>
<dbReference type="RefSeq" id="WP_117357867.1">
    <property type="nucleotide sequence ID" value="NZ_QURH01000235.1"/>
</dbReference>
<organism evidence="2 3">
    <name type="scientific">Actinomadura logoneensis</name>
    <dbReference type="NCBI Taxonomy" id="2293572"/>
    <lineage>
        <taxon>Bacteria</taxon>
        <taxon>Bacillati</taxon>
        <taxon>Actinomycetota</taxon>
        <taxon>Actinomycetes</taxon>
        <taxon>Streptosporangiales</taxon>
        <taxon>Thermomonosporaceae</taxon>
        <taxon>Actinomadura</taxon>
    </lineage>
</organism>